<name>A0A0T5P513_9RHOB</name>
<evidence type="ECO:0000256" key="2">
    <source>
        <dbReference type="ARBA" id="ARBA00022723"/>
    </source>
</evidence>
<evidence type="ECO:0000313" key="6">
    <source>
        <dbReference type="Proteomes" id="UP000051401"/>
    </source>
</evidence>
<feature type="binding site" evidence="3">
    <location>
        <position position="142"/>
    </location>
    <ligand>
        <name>a divalent metal cation</name>
        <dbReference type="ChEBI" id="CHEBI:60240"/>
    </ligand>
</feature>
<comment type="similarity">
    <text evidence="1">Belongs to the DinB family.</text>
</comment>
<dbReference type="EMBL" id="CP031598">
    <property type="protein sequence ID" value="QEW27463.1"/>
    <property type="molecule type" value="Genomic_DNA"/>
</dbReference>
<evidence type="ECO:0000256" key="1">
    <source>
        <dbReference type="ARBA" id="ARBA00008635"/>
    </source>
</evidence>
<gene>
    <name evidence="5" type="ORF">RIdsm_03279</name>
    <name evidence="4" type="ORF">XM52_19520</name>
</gene>
<dbReference type="EMBL" id="LAXI01000015">
    <property type="protein sequence ID" value="KRS16253.1"/>
    <property type="molecule type" value="Genomic_DNA"/>
</dbReference>
<dbReference type="PANTHER" id="PTHR37302:SF1">
    <property type="entry name" value="PROTEIN DINB"/>
    <property type="match status" value="1"/>
</dbReference>
<dbReference type="InterPro" id="IPR007837">
    <property type="entry name" value="DinB"/>
</dbReference>
<keyword evidence="2 3" id="KW-0479">Metal-binding</keyword>
<feature type="binding site" evidence="3">
    <location>
        <position position="50"/>
    </location>
    <ligand>
        <name>a divalent metal cation</name>
        <dbReference type="ChEBI" id="CHEBI:60240"/>
    </ligand>
</feature>
<dbReference type="PATRIC" id="fig|540747.5.peg.1657"/>
<dbReference type="Proteomes" id="UP000051401">
    <property type="component" value="Unassembled WGS sequence"/>
</dbReference>
<feature type="binding site" evidence="3">
    <location>
        <position position="138"/>
    </location>
    <ligand>
        <name>a divalent metal cation</name>
        <dbReference type="ChEBI" id="CHEBI:60240"/>
    </ligand>
</feature>
<protein>
    <submittedName>
        <fullName evidence="4">Damage-inducible protein DinB</fullName>
    </submittedName>
    <submittedName>
        <fullName evidence="5">DinB family protein</fullName>
    </submittedName>
</protein>
<dbReference type="OrthoDB" id="9807509at2"/>
<reference evidence="4 6" key="1">
    <citation type="submission" date="2015-04" db="EMBL/GenBank/DDBJ databases">
        <title>The draft genome sequence of Roseovarius indicus B108T.</title>
        <authorList>
            <person name="Li G."/>
            <person name="Lai Q."/>
            <person name="Shao Z."/>
            <person name="Yan P."/>
        </authorList>
    </citation>
    <scope>NUCLEOTIDE SEQUENCE [LARGE SCALE GENOMIC DNA]</scope>
    <source>
        <strain evidence="4 6">B108</strain>
    </source>
</reference>
<dbReference type="SUPFAM" id="SSF109854">
    <property type="entry name" value="DinB/YfiT-like putative metalloenzymes"/>
    <property type="match status" value="1"/>
</dbReference>
<dbReference type="Proteomes" id="UP000325785">
    <property type="component" value="Chromosome"/>
</dbReference>
<dbReference type="STRING" id="540747.SAMN04488031_10166"/>
<dbReference type="RefSeq" id="WP_057818643.1">
    <property type="nucleotide sequence ID" value="NZ_CP031598.1"/>
</dbReference>
<dbReference type="KEGG" id="rid:RIdsm_03279"/>
<sequence>MITPDYCRLMARYNAWQNRQIEKALQAVSLEDLKADHGAFFGSILGTLNHLVWADQMWMSRFDRKFEKPEVGVKGSTELFPTLGAWSAERFRMDGVLSRWAAELHAIDLTGSFSFYSGSVGCEVSRPIAPCVIHMFNHQTHHRGQLHAMMTKTGLEAPVTDLFLMPDEE</sequence>
<keyword evidence="6" id="KW-1185">Reference proteome</keyword>
<evidence type="ECO:0000313" key="5">
    <source>
        <dbReference type="EMBL" id="QEW27463.1"/>
    </source>
</evidence>
<organism evidence="4 6">
    <name type="scientific">Roseovarius indicus</name>
    <dbReference type="NCBI Taxonomy" id="540747"/>
    <lineage>
        <taxon>Bacteria</taxon>
        <taxon>Pseudomonadati</taxon>
        <taxon>Pseudomonadota</taxon>
        <taxon>Alphaproteobacteria</taxon>
        <taxon>Rhodobacterales</taxon>
        <taxon>Roseobacteraceae</taxon>
        <taxon>Roseovarius</taxon>
    </lineage>
</organism>
<reference evidence="5 7" key="2">
    <citation type="submission" date="2018-08" db="EMBL/GenBank/DDBJ databases">
        <title>Genetic Globetrotter - A new plasmid hitch-hiking vast phylogenetic and geographic distances.</title>
        <authorList>
            <person name="Vollmers J."/>
            <person name="Petersen J."/>
        </authorList>
    </citation>
    <scope>NUCLEOTIDE SEQUENCE [LARGE SCALE GENOMIC DNA]</scope>
    <source>
        <strain evidence="5 7">DSM 26383</strain>
    </source>
</reference>
<dbReference type="AlphaFoldDB" id="A0A0T5P513"/>
<proteinExistence type="inferred from homology"/>
<dbReference type="InterPro" id="IPR034660">
    <property type="entry name" value="DinB/YfiT-like"/>
</dbReference>
<evidence type="ECO:0000313" key="4">
    <source>
        <dbReference type="EMBL" id="KRS16253.1"/>
    </source>
</evidence>
<dbReference type="PANTHER" id="PTHR37302">
    <property type="entry name" value="SLR1116 PROTEIN"/>
    <property type="match status" value="1"/>
</dbReference>
<dbReference type="GO" id="GO:0046872">
    <property type="term" value="F:metal ion binding"/>
    <property type="evidence" value="ECO:0007669"/>
    <property type="project" value="UniProtKB-KW"/>
</dbReference>
<dbReference type="Pfam" id="PF05163">
    <property type="entry name" value="DinB"/>
    <property type="match status" value="1"/>
</dbReference>
<dbReference type="Gene3D" id="1.20.120.450">
    <property type="entry name" value="dinb family like domain"/>
    <property type="match status" value="1"/>
</dbReference>
<evidence type="ECO:0000256" key="3">
    <source>
        <dbReference type="PIRSR" id="PIRSR607837-1"/>
    </source>
</evidence>
<evidence type="ECO:0000313" key="7">
    <source>
        <dbReference type="Proteomes" id="UP000325785"/>
    </source>
</evidence>
<accession>A0A0T5P513</accession>